<dbReference type="EMBL" id="AVFO01000053">
    <property type="protein sequence ID" value="ESU21551.1"/>
    <property type="molecule type" value="Genomic_DNA"/>
</dbReference>
<organism evidence="1 2">
    <name type="scientific">Flavobacterium saliperosum S13</name>
    <dbReference type="NCBI Taxonomy" id="1341155"/>
    <lineage>
        <taxon>Bacteria</taxon>
        <taxon>Pseudomonadati</taxon>
        <taxon>Bacteroidota</taxon>
        <taxon>Flavobacteriia</taxon>
        <taxon>Flavobacteriales</taxon>
        <taxon>Flavobacteriaceae</taxon>
        <taxon>Flavobacterium</taxon>
    </lineage>
</organism>
<keyword evidence="2" id="KW-1185">Reference proteome</keyword>
<reference evidence="1 2" key="1">
    <citation type="submission" date="2013-08" db="EMBL/GenBank/DDBJ databases">
        <title>Flavobacterium saliperosum type strain genome sequencing.</title>
        <authorList>
            <person name="Lee K."/>
            <person name="Yi H."/>
            <person name="Park S."/>
            <person name="Chun J."/>
        </authorList>
    </citation>
    <scope>NUCLEOTIDE SEQUENCE [LARGE SCALE GENOMIC DNA]</scope>
    <source>
        <strain evidence="1 2">S13</strain>
    </source>
</reference>
<proteinExistence type="predicted"/>
<accession>A0ABN0QDF0</accession>
<dbReference type="Proteomes" id="UP000018234">
    <property type="component" value="Unassembled WGS sequence"/>
</dbReference>
<protein>
    <submittedName>
        <fullName evidence="1">Uncharacterized protein</fullName>
    </submittedName>
</protein>
<sequence>MQKKYFKKIATTITPFALTLAIRRSSLFFLKFLPKINSAKNETVELPSSGGVPKERGG</sequence>
<evidence type="ECO:0000313" key="1">
    <source>
        <dbReference type="EMBL" id="ESU21551.1"/>
    </source>
</evidence>
<gene>
    <name evidence="1" type="ORF">FSS13T_27090</name>
</gene>
<name>A0ABN0QDF0_9FLAO</name>
<comment type="caution">
    <text evidence="1">The sequence shown here is derived from an EMBL/GenBank/DDBJ whole genome shotgun (WGS) entry which is preliminary data.</text>
</comment>
<evidence type="ECO:0000313" key="2">
    <source>
        <dbReference type="Proteomes" id="UP000018234"/>
    </source>
</evidence>